<evidence type="ECO:0000259" key="1">
    <source>
        <dbReference type="Pfam" id="PF13391"/>
    </source>
</evidence>
<evidence type="ECO:0000313" key="2">
    <source>
        <dbReference type="EMBL" id="MBD2182823.1"/>
    </source>
</evidence>
<dbReference type="AlphaFoldDB" id="A0A926VGR1"/>
<reference evidence="2" key="1">
    <citation type="journal article" date="2015" name="ISME J.">
        <title>Draft Genome Sequence of Streptomyces incarnatus NRRL8089, which Produces the Nucleoside Antibiotic Sinefungin.</title>
        <authorList>
            <person name="Oshima K."/>
            <person name="Hattori M."/>
            <person name="Shimizu H."/>
            <person name="Fukuda K."/>
            <person name="Nemoto M."/>
            <person name="Inagaki K."/>
            <person name="Tamura T."/>
        </authorList>
    </citation>
    <scope>NUCLEOTIDE SEQUENCE</scope>
    <source>
        <strain evidence="2">FACHB-1375</strain>
    </source>
</reference>
<gene>
    <name evidence="2" type="ORF">H6G03_17425</name>
</gene>
<proteinExistence type="predicted"/>
<reference evidence="2" key="2">
    <citation type="submission" date="2020-08" db="EMBL/GenBank/DDBJ databases">
        <authorList>
            <person name="Chen M."/>
            <person name="Teng W."/>
            <person name="Zhao L."/>
            <person name="Hu C."/>
            <person name="Zhou Y."/>
            <person name="Han B."/>
            <person name="Song L."/>
            <person name="Shu W."/>
        </authorList>
    </citation>
    <scope>NUCLEOTIDE SEQUENCE</scope>
    <source>
        <strain evidence="2">FACHB-1375</strain>
    </source>
</reference>
<organism evidence="2 3">
    <name type="scientific">Aerosakkonema funiforme FACHB-1375</name>
    <dbReference type="NCBI Taxonomy" id="2949571"/>
    <lineage>
        <taxon>Bacteria</taxon>
        <taxon>Bacillati</taxon>
        <taxon>Cyanobacteriota</taxon>
        <taxon>Cyanophyceae</taxon>
        <taxon>Oscillatoriophycideae</taxon>
        <taxon>Aerosakkonematales</taxon>
        <taxon>Aerosakkonemataceae</taxon>
        <taxon>Aerosakkonema</taxon>
    </lineage>
</organism>
<dbReference type="Pfam" id="PF13391">
    <property type="entry name" value="HNH_2"/>
    <property type="match status" value="1"/>
</dbReference>
<evidence type="ECO:0000313" key="3">
    <source>
        <dbReference type="Proteomes" id="UP000641646"/>
    </source>
</evidence>
<keyword evidence="3" id="KW-1185">Reference proteome</keyword>
<dbReference type="CDD" id="cd00085">
    <property type="entry name" value="HNHc"/>
    <property type="match status" value="1"/>
</dbReference>
<protein>
    <submittedName>
        <fullName evidence="2">HNH endonuclease</fullName>
    </submittedName>
</protein>
<feature type="domain" description="HNH nuclease" evidence="1">
    <location>
        <begin position="100"/>
        <end position="152"/>
    </location>
</feature>
<keyword evidence="2" id="KW-0255">Endonuclease</keyword>
<comment type="caution">
    <text evidence="2">The sequence shown here is derived from an EMBL/GenBank/DDBJ whole genome shotgun (WGS) entry which is preliminary data.</text>
</comment>
<sequence length="153" mass="17591">MKCKRCGKETTNPAFCSRSCAAAFNNRKYPKRSKQQKHCKHCGISIISGRSTCDACNPFYVDWSIITLRDVKGKALYQHSARVRQVARSVYRQSDKAKKCIVCGYERYYEVCHRKPIKDFPDDTPISVINDIDNLVALCPNHHWEFDNGLLTL</sequence>
<keyword evidence="2" id="KW-0378">Hydrolase</keyword>
<accession>A0A926VGR1</accession>
<dbReference type="Proteomes" id="UP000641646">
    <property type="component" value="Unassembled WGS sequence"/>
</dbReference>
<name>A0A926VGR1_9CYAN</name>
<dbReference type="EMBL" id="JACJPW010000043">
    <property type="protein sequence ID" value="MBD2182823.1"/>
    <property type="molecule type" value="Genomic_DNA"/>
</dbReference>
<dbReference type="InterPro" id="IPR003615">
    <property type="entry name" value="HNH_nuc"/>
</dbReference>
<dbReference type="RefSeq" id="WP_190465925.1">
    <property type="nucleotide sequence ID" value="NZ_JACJPW010000043.1"/>
</dbReference>
<keyword evidence="2" id="KW-0540">Nuclease</keyword>
<dbReference type="GO" id="GO:0004519">
    <property type="term" value="F:endonuclease activity"/>
    <property type="evidence" value="ECO:0007669"/>
    <property type="project" value="UniProtKB-KW"/>
</dbReference>